<dbReference type="EMBL" id="BMZD01000012">
    <property type="protein sequence ID" value="GHA07415.1"/>
    <property type="molecule type" value="Genomic_DNA"/>
</dbReference>
<evidence type="ECO:0000313" key="2">
    <source>
        <dbReference type="Proteomes" id="UP000634139"/>
    </source>
</evidence>
<organism evidence="1 2">
    <name type="scientific">Novosphingobium arvoryzae</name>
    <dbReference type="NCBI Taxonomy" id="1256514"/>
    <lineage>
        <taxon>Bacteria</taxon>
        <taxon>Pseudomonadati</taxon>
        <taxon>Pseudomonadota</taxon>
        <taxon>Alphaproteobacteria</taxon>
        <taxon>Sphingomonadales</taxon>
        <taxon>Sphingomonadaceae</taxon>
        <taxon>Novosphingobium</taxon>
    </lineage>
</organism>
<evidence type="ECO:0000313" key="1">
    <source>
        <dbReference type="EMBL" id="GHA07415.1"/>
    </source>
</evidence>
<proteinExistence type="predicted"/>
<dbReference type="AlphaFoldDB" id="A0A918RQT2"/>
<protein>
    <recommendedName>
        <fullName evidence="3">DUF4258 domain-containing protein</fullName>
    </recommendedName>
</protein>
<reference evidence="1" key="2">
    <citation type="submission" date="2020-09" db="EMBL/GenBank/DDBJ databases">
        <authorList>
            <person name="Sun Q."/>
            <person name="Kim S."/>
        </authorList>
    </citation>
    <scope>NUCLEOTIDE SEQUENCE</scope>
    <source>
        <strain evidence="1">KCTC 32422</strain>
    </source>
</reference>
<accession>A0A918RQT2</accession>
<keyword evidence="2" id="KW-1185">Reference proteome</keyword>
<evidence type="ECO:0008006" key="3">
    <source>
        <dbReference type="Google" id="ProtNLM"/>
    </source>
</evidence>
<dbReference type="Proteomes" id="UP000634139">
    <property type="component" value="Unassembled WGS sequence"/>
</dbReference>
<gene>
    <name evidence="1" type="ORF">GCM10011617_30100</name>
</gene>
<comment type="caution">
    <text evidence="1">The sequence shown here is derived from an EMBL/GenBank/DDBJ whole genome shotgun (WGS) entry which is preliminary data.</text>
</comment>
<name>A0A918RQT2_9SPHN</name>
<sequence length="93" mass="10525">MIGTHYAVNAPMTNHALCRQQQRSIPQAVIDALLDFGERRPAGDGAESVYFTKRTWRRFASYVGVAVKGFERYRSCYVIEARDGTIVTAAFRH</sequence>
<reference evidence="1" key="1">
    <citation type="journal article" date="2014" name="Int. J. Syst. Evol. Microbiol.">
        <title>Complete genome sequence of Corynebacterium casei LMG S-19264T (=DSM 44701T), isolated from a smear-ripened cheese.</title>
        <authorList>
            <consortium name="US DOE Joint Genome Institute (JGI-PGF)"/>
            <person name="Walter F."/>
            <person name="Albersmeier A."/>
            <person name="Kalinowski J."/>
            <person name="Ruckert C."/>
        </authorList>
    </citation>
    <scope>NUCLEOTIDE SEQUENCE</scope>
    <source>
        <strain evidence="1">KCTC 32422</strain>
    </source>
</reference>